<gene>
    <name evidence="2" type="ORF">mRhiFer1_015270</name>
</gene>
<protein>
    <submittedName>
        <fullName evidence="2">Serine hydroxymethyltransferase 1</fullName>
    </submittedName>
</protein>
<reference evidence="2 3" key="1">
    <citation type="journal article" date="2020" name="Nature">
        <title>Six reference-quality genomes reveal evolution of bat adaptations.</title>
        <authorList>
            <person name="Jebb D."/>
            <person name="Huang Z."/>
            <person name="Pippel M."/>
            <person name="Hughes G.M."/>
            <person name="Lavrichenko K."/>
            <person name="Devanna P."/>
            <person name="Winkler S."/>
            <person name="Jermiin L.S."/>
            <person name="Skirmuntt E.C."/>
            <person name="Katzourakis A."/>
            <person name="Burkitt-Gray L."/>
            <person name="Ray D.A."/>
            <person name="Sullivan K.A.M."/>
            <person name="Roscito J.G."/>
            <person name="Kirilenko B.M."/>
            <person name="Davalos L.M."/>
            <person name="Corthals A.P."/>
            <person name="Power M.L."/>
            <person name="Jones G."/>
            <person name="Ransome R.D."/>
            <person name="Dechmann D.K.N."/>
            <person name="Locatelli A.G."/>
            <person name="Puechmaille S.J."/>
            <person name="Fedrigo O."/>
            <person name="Jarvis E.D."/>
            <person name="Hiller M."/>
            <person name="Vernes S.C."/>
            <person name="Myers E.W."/>
            <person name="Teeling E.C."/>
        </authorList>
    </citation>
    <scope>NUCLEOTIDE SEQUENCE [LARGE SCALE GENOMIC DNA]</scope>
    <source>
        <strain evidence="2">MRhiFer1</strain>
        <tissue evidence="2">Lung</tissue>
    </source>
</reference>
<keyword evidence="2" id="KW-0808">Transferase</keyword>
<comment type="caution">
    <text evidence="2">The sequence shown here is derived from an EMBL/GenBank/DDBJ whole genome shotgun (WGS) entry which is preliminary data.</text>
</comment>
<sequence length="104" mass="11138">MALAQSDWAPPEAGPGPGRRPPGTECNASLRAANSLFEASAAVTWRVRGWARVDRSPTLVEPAATWGRGVSRLVHGTPFRQLLKQCNGDFSQRVSQGCRPVALA</sequence>
<name>A0A7J7TGX6_RHIFE</name>
<evidence type="ECO:0000256" key="1">
    <source>
        <dbReference type="SAM" id="MobiDB-lite"/>
    </source>
</evidence>
<feature type="region of interest" description="Disordered" evidence="1">
    <location>
        <begin position="1"/>
        <end position="27"/>
    </location>
</feature>
<proteinExistence type="predicted"/>
<organism evidence="2 3">
    <name type="scientific">Rhinolophus ferrumequinum</name>
    <name type="common">Greater horseshoe bat</name>
    <dbReference type="NCBI Taxonomy" id="59479"/>
    <lineage>
        <taxon>Eukaryota</taxon>
        <taxon>Metazoa</taxon>
        <taxon>Chordata</taxon>
        <taxon>Craniata</taxon>
        <taxon>Vertebrata</taxon>
        <taxon>Euteleostomi</taxon>
        <taxon>Mammalia</taxon>
        <taxon>Eutheria</taxon>
        <taxon>Laurasiatheria</taxon>
        <taxon>Chiroptera</taxon>
        <taxon>Yinpterochiroptera</taxon>
        <taxon>Rhinolophoidea</taxon>
        <taxon>Rhinolophidae</taxon>
        <taxon>Rhinolophinae</taxon>
        <taxon>Rhinolophus</taxon>
    </lineage>
</organism>
<evidence type="ECO:0000313" key="2">
    <source>
        <dbReference type="EMBL" id="KAF6299680.1"/>
    </source>
</evidence>
<keyword evidence="2" id="KW-0489">Methyltransferase</keyword>
<dbReference type="Proteomes" id="UP000585614">
    <property type="component" value="Unassembled WGS sequence"/>
</dbReference>
<accession>A0A7J7TGX6</accession>
<dbReference type="GO" id="GO:0008168">
    <property type="term" value="F:methyltransferase activity"/>
    <property type="evidence" value="ECO:0007669"/>
    <property type="project" value="UniProtKB-KW"/>
</dbReference>
<dbReference type="GO" id="GO:0032259">
    <property type="term" value="P:methylation"/>
    <property type="evidence" value="ECO:0007669"/>
    <property type="project" value="UniProtKB-KW"/>
</dbReference>
<dbReference type="EMBL" id="JACAGC010000020">
    <property type="protein sequence ID" value="KAF6299680.1"/>
    <property type="molecule type" value="Genomic_DNA"/>
</dbReference>
<dbReference type="AlphaFoldDB" id="A0A7J7TGX6"/>
<evidence type="ECO:0000313" key="3">
    <source>
        <dbReference type="Proteomes" id="UP000585614"/>
    </source>
</evidence>